<gene>
    <name evidence="2" type="ORF">OPV22_026033</name>
</gene>
<feature type="region of interest" description="Disordered" evidence="1">
    <location>
        <begin position="53"/>
        <end position="96"/>
    </location>
</feature>
<keyword evidence="3" id="KW-1185">Reference proteome</keyword>
<dbReference type="EMBL" id="JAQQAF010000007">
    <property type="protein sequence ID" value="KAJ8471690.1"/>
    <property type="molecule type" value="Genomic_DNA"/>
</dbReference>
<evidence type="ECO:0000313" key="3">
    <source>
        <dbReference type="Proteomes" id="UP001222027"/>
    </source>
</evidence>
<dbReference type="AlphaFoldDB" id="A0AAV8P8N4"/>
<proteinExistence type="predicted"/>
<sequence>MQFGVDELTKHQTSKTTLLVWHINEHSKYLIPVLRLLSSFYLLLPMKARRGNRKTQEFDSVDPTLFRGSRPQQGPQLRRLSARSRPPTSPLLPSVDDWSANFDAPRGVIITRRTTAVHNDKSSPGRRTTPQRGSGVNSCPDLRLCDEAHLSSKIVRIQMRGTTKLHHSPDE</sequence>
<dbReference type="Proteomes" id="UP001222027">
    <property type="component" value="Unassembled WGS sequence"/>
</dbReference>
<evidence type="ECO:0000256" key="1">
    <source>
        <dbReference type="SAM" id="MobiDB-lite"/>
    </source>
</evidence>
<organism evidence="2 3">
    <name type="scientific">Ensete ventricosum</name>
    <name type="common">Abyssinian banana</name>
    <name type="synonym">Musa ensete</name>
    <dbReference type="NCBI Taxonomy" id="4639"/>
    <lineage>
        <taxon>Eukaryota</taxon>
        <taxon>Viridiplantae</taxon>
        <taxon>Streptophyta</taxon>
        <taxon>Embryophyta</taxon>
        <taxon>Tracheophyta</taxon>
        <taxon>Spermatophyta</taxon>
        <taxon>Magnoliopsida</taxon>
        <taxon>Liliopsida</taxon>
        <taxon>Zingiberales</taxon>
        <taxon>Musaceae</taxon>
        <taxon>Ensete</taxon>
    </lineage>
</organism>
<feature type="compositionally biased region" description="Polar residues" evidence="1">
    <location>
        <begin position="125"/>
        <end position="137"/>
    </location>
</feature>
<evidence type="ECO:0000313" key="2">
    <source>
        <dbReference type="EMBL" id="KAJ8471690.1"/>
    </source>
</evidence>
<reference evidence="2 3" key="1">
    <citation type="submission" date="2022-12" db="EMBL/GenBank/DDBJ databases">
        <title>Chromosome-scale assembly of the Ensete ventricosum genome.</title>
        <authorList>
            <person name="Dussert Y."/>
            <person name="Stocks J."/>
            <person name="Wendawek A."/>
            <person name="Woldeyes F."/>
            <person name="Nichols R.A."/>
            <person name="Borrell J.S."/>
        </authorList>
    </citation>
    <scope>NUCLEOTIDE SEQUENCE [LARGE SCALE GENOMIC DNA]</scope>
    <source>
        <strain evidence="3">cv. Maze</strain>
        <tissue evidence="2">Seeds</tissue>
    </source>
</reference>
<name>A0AAV8P8N4_ENSVE</name>
<accession>A0AAV8P8N4</accession>
<feature type="compositionally biased region" description="Low complexity" evidence="1">
    <location>
        <begin position="77"/>
        <end position="94"/>
    </location>
</feature>
<comment type="caution">
    <text evidence="2">The sequence shown here is derived from an EMBL/GenBank/DDBJ whole genome shotgun (WGS) entry which is preliminary data.</text>
</comment>
<feature type="region of interest" description="Disordered" evidence="1">
    <location>
        <begin position="114"/>
        <end position="137"/>
    </location>
</feature>
<protein>
    <submittedName>
        <fullName evidence="2">Uncharacterized protein</fullName>
    </submittedName>
</protein>